<sequence length="164" mass="17052">MTIRMFGVVSVLSAATLLLGACTGGSTPGATEAAIKTDISSSTPSAQNRTATETYKMHAESLQNLAKPSQILSEVESDGSGKLPIREVPAGFDSVGFMVSCEGSSTWDIALSSGTKLGGSDCGDDSSVMSNISVLRTDLDAKEVQLELSKEVKAWATIFATNRP</sequence>
<evidence type="ECO:0000256" key="1">
    <source>
        <dbReference type="SAM" id="SignalP"/>
    </source>
</evidence>
<comment type="caution">
    <text evidence="2">The sequence shown here is derived from an EMBL/GenBank/DDBJ whole genome shotgun (WGS) entry which is preliminary data.</text>
</comment>
<evidence type="ECO:0008006" key="4">
    <source>
        <dbReference type="Google" id="ProtNLM"/>
    </source>
</evidence>
<reference evidence="3" key="1">
    <citation type="journal article" date="2019" name="Int. J. Syst. Evol. Microbiol.">
        <title>The Global Catalogue of Microorganisms (GCM) 10K type strain sequencing project: providing services to taxonomists for standard genome sequencing and annotation.</title>
        <authorList>
            <consortium name="The Broad Institute Genomics Platform"/>
            <consortium name="The Broad Institute Genome Sequencing Center for Infectious Disease"/>
            <person name="Wu L."/>
            <person name="Ma J."/>
        </authorList>
    </citation>
    <scope>NUCLEOTIDE SEQUENCE [LARGE SCALE GENOMIC DNA]</scope>
    <source>
        <strain evidence="3">CGMCC 1.12849</strain>
    </source>
</reference>
<dbReference type="RefSeq" id="WP_346058952.1">
    <property type="nucleotide sequence ID" value="NZ_BAAAVQ010000020.1"/>
</dbReference>
<keyword evidence="1" id="KW-0732">Signal</keyword>
<dbReference type="EMBL" id="JBHSHE010000090">
    <property type="protein sequence ID" value="MFC4717987.1"/>
    <property type="molecule type" value="Genomic_DNA"/>
</dbReference>
<feature type="signal peptide" evidence="1">
    <location>
        <begin position="1"/>
        <end position="20"/>
    </location>
</feature>
<dbReference type="PROSITE" id="PS51257">
    <property type="entry name" value="PROKAR_LIPOPROTEIN"/>
    <property type="match status" value="1"/>
</dbReference>
<accession>A0ABV9MPX1</accession>
<organism evidence="2 3">
    <name type="scientific">Glutamicibacter bergerei</name>
    <dbReference type="NCBI Taxonomy" id="256702"/>
    <lineage>
        <taxon>Bacteria</taxon>
        <taxon>Bacillati</taxon>
        <taxon>Actinomycetota</taxon>
        <taxon>Actinomycetes</taxon>
        <taxon>Micrococcales</taxon>
        <taxon>Micrococcaceae</taxon>
        <taxon>Glutamicibacter</taxon>
    </lineage>
</organism>
<gene>
    <name evidence="2" type="ORF">ACFO7V_17840</name>
</gene>
<evidence type="ECO:0000313" key="3">
    <source>
        <dbReference type="Proteomes" id="UP001595884"/>
    </source>
</evidence>
<evidence type="ECO:0000313" key="2">
    <source>
        <dbReference type="EMBL" id="MFC4717987.1"/>
    </source>
</evidence>
<feature type="chain" id="PRO_5045456541" description="Lipoprotein" evidence="1">
    <location>
        <begin position="21"/>
        <end position="164"/>
    </location>
</feature>
<protein>
    <recommendedName>
        <fullName evidence="4">Lipoprotein</fullName>
    </recommendedName>
</protein>
<proteinExistence type="predicted"/>
<keyword evidence="3" id="KW-1185">Reference proteome</keyword>
<dbReference type="Proteomes" id="UP001595884">
    <property type="component" value="Unassembled WGS sequence"/>
</dbReference>
<name>A0ABV9MPX1_9MICC</name>